<feature type="transmembrane region" description="Helical" evidence="7">
    <location>
        <begin position="132"/>
        <end position="154"/>
    </location>
</feature>
<dbReference type="RefSeq" id="WP_086514820.1">
    <property type="nucleotide sequence ID" value="NZ_MDJZ01000015.1"/>
</dbReference>
<gene>
    <name evidence="10" type="ORF">BFL37_09240</name>
</gene>
<dbReference type="GO" id="GO:0045454">
    <property type="term" value="P:cell redox homeostasis"/>
    <property type="evidence" value="ECO:0007669"/>
    <property type="project" value="InterPro"/>
</dbReference>
<evidence type="ECO:0000256" key="2">
    <source>
        <dbReference type="ARBA" id="ARBA00022692"/>
    </source>
</evidence>
<dbReference type="GO" id="GO:0140359">
    <property type="term" value="F:ABC-type transporter activity"/>
    <property type="evidence" value="ECO:0007669"/>
    <property type="project" value="InterPro"/>
</dbReference>
<keyword evidence="2 7" id="KW-0812">Transmembrane</keyword>
<dbReference type="InterPro" id="IPR011527">
    <property type="entry name" value="ABC1_TM_dom"/>
</dbReference>
<feature type="transmembrane region" description="Helical" evidence="7">
    <location>
        <begin position="160"/>
        <end position="181"/>
    </location>
</feature>
<dbReference type="SMART" id="SM00382">
    <property type="entry name" value="AAA"/>
    <property type="match status" value="1"/>
</dbReference>
<dbReference type="PANTHER" id="PTHR24221:SF590">
    <property type="entry name" value="COMPONENT LINKED WITH THE ASSEMBLY OF CYTOCHROME' TRANSPORT TRANSMEMBRANE ATP-BINDING PROTEIN ABC TRANSPORTER CYDD-RELATED"/>
    <property type="match status" value="1"/>
</dbReference>
<comment type="subcellular location">
    <subcellularLocation>
        <location evidence="1">Cell membrane</location>
        <topology evidence="1">Multi-pass membrane protein</topology>
    </subcellularLocation>
</comment>
<sequence length="555" mass="57607">MNRDDVLRLAQPPVRRALPGLLAGLASAVGAVALLATSAWLITRASEQPPILFLGMAIVGVRAFALGRAAFRYVERITNHDAAFRALATLRVGVFERILPFAPAGLRDTRRGDLLTRLVGDVDRLQDLPLRVVQPLAVSVLVQAASIAVVWAVLPAAGMALLVVLAASLAVGVGATTALAGRAETRIAPLRARLQDLVLDLVGGLDVLTAFGAVDARLAAIDRAADDLRRAELRSAAAAGVTTGVVLAGTGAVAAWTVLQGVPGLASGTLDPAWLALAALVPLALVEQAAAVPLAVQAWRRVRTSAERVAGVVPETVPGEIPREQVGSAADAVPLVPASGTTLEVRGLVTRWPGAGRDALAPVSLVVRPGETVVVRGPSGSGKSSLAAALVRFLESRGAFELDGRDARAMAPSAVRRIVGLCEQAPHLFDASIRQNLLFAREDATDDELVAVLARVGLAGWTSERGGLDARVGDRGGLVSGGQAQRIALARALLADFPVLVLDEPTADVDPDRARAVLRDVLTAARDRGRGVLLLTHTDVPEDLVDRTVTLAPTA</sequence>
<evidence type="ECO:0000256" key="3">
    <source>
        <dbReference type="ARBA" id="ARBA00022741"/>
    </source>
</evidence>
<evidence type="ECO:0000313" key="11">
    <source>
        <dbReference type="Proteomes" id="UP000195101"/>
    </source>
</evidence>
<feature type="transmembrane region" description="Helical" evidence="7">
    <location>
        <begin position="21"/>
        <end position="43"/>
    </location>
</feature>
<protein>
    <submittedName>
        <fullName evidence="10">Putative ABC transporter ATP-binding protein</fullName>
    </submittedName>
</protein>
<dbReference type="PROSITE" id="PS00211">
    <property type="entry name" value="ABC_TRANSPORTER_1"/>
    <property type="match status" value="1"/>
</dbReference>
<evidence type="ECO:0000259" key="8">
    <source>
        <dbReference type="PROSITE" id="PS50893"/>
    </source>
</evidence>
<evidence type="ECO:0000256" key="5">
    <source>
        <dbReference type="ARBA" id="ARBA00022989"/>
    </source>
</evidence>
<dbReference type="InterPro" id="IPR014223">
    <property type="entry name" value="ABC_CydC/D"/>
</dbReference>
<feature type="domain" description="ABC transporter" evidence="8">
    <location>
        <begin position="343"/>
        <end position="555"/>
    </location>
</feature>
<dbReference type="InterPro" id="IPR003439">
    <property type="entry name" value="ABC_transporter-like_ATP-bd"/>
</dbReference>
<dbReference type="SUPFAM" id="SSF52540">
    <property type="entry name" value="P-loop containing nucleoside triphosphate hydrolases"/>
    <property type="match status" value="1"/>
</dbReference>
<accession>A0A251YL52</accession>
<dbReference type="GO" id="GO:0005886">
    <property type="term" value="C:plasma membrane"/>
    <property type="evidence" value="ECO:0007669"/>
    <property type="project" value="UniProtKB-SubCell"/>
</dbReference>
<comment type="caution">
    <text evidence="10">The sequence shown here is derived from an EMBL/GenBank/DDBJ whole genome shotgun (WGS) entry which is preliminary data.</text>
</comment>
<dbReference type="OrthoDB" id="3237158at2"/>
<dbReference type="Proteomes" id="UP000195101">
    <property type="component" value="Unassembled WGS sequence"/>
</dbReference>
<organism evidence="10 11">
    <name type="scientific">Clavibacter michiganensis</name>
    <dbReference type="NCBI Taxonomy" id="28447"/>
    <lineage>
        <taxon>Bacteria</taxon>
        <taxon>Bacillati</taxon>
        <taxon>Actinomycetota</taxon>
        <taxon>Actinomycetes</taxon>
        <taxon>Micrococcales</taxon>
        <taxon>Microbacteriaceae</taxon>
        <taxon>Clavibacter</taxon>
    </lineage>
</organism>
<keyword evidence="4 10" id="KW-0067">ATP-binding</keyword>
<evidence type="ECO:0000313" key="10">
    <source>
        <dbReference type="EMBL" id="OUE24972.1"/>
    </source>
</evidence>
<evidence type="ECO:0000256" key="1">
    <source>
        <dbReference type="ARBA" id="ARBA00004651"/>
    </source>
</evidence>
<evidence type="ECO:0000259" key="9">
    <source>
        <dbReference type="PROSITE" id="PS50929"/>
    </source>
</evidence>
<evidence type="ECO:0000256" key="4">
    <source>
        <dbReference type="ARBA" id="ARBA00022840"/>
    </source>
</evidence>
<dbReference type="InterPro" id="IPR039421">
    <property type="entry name" value="Type_1_exporter"/>
</dbReference>
<dbReference type="GO" id="GO:0005524">
    <property type="term" value="F:ATP binding"/>
    <property type="evidence" value="ECO:0007669"/>
    <property type="project" value="UniProtKB-KW"/>
</dbReference>
<feature type="transmembrane region" description="Helical" evidence="7">
    <location>
        <begin position="274"/>
        <end position="296"/>
    </location>
</feature>
<dbReference type="InterPro" id="IPR027417">
    <property type="entry name" value="P-loop_NTPase"/>
</dbReference>
<feature type="transmembrane region" description="Helical" evidence="7">
    <location>
        <begin position="236"/>
        <end position="259"/>
    </location>
</feature>
<dbReference type="Pfam" id="PF00664">
    <property type="entry name" value="ABC_membrane"/>
    <property type="match status" value="1"/>
</dbReference>
<dbReference type="CDD" id="cd03228">
    <property type="entry name" value="ABCC_MRP_Like"/>
    <property type="match status" value="1"/>
</dbReference>
<dbReference type="NCBIfam" id="TIGR02868">
    <property type="entry name" value="CydC"/>
    <property type="match status" value="1"/>
</dbReference>
<dbReference type="PROSITE" id="PS50893">
    <property type="entry name" value="ABC_TRANSPORTER_2"/>
    <property type="match status" value="1"/>
</dbReference>
<dbReference type="AlphaFoldDB" id="A0A251YL52"/>
<feature type="transmembrane region" description="Helical" evidence="7">
    <location>
        <begin position="49"/>
        <end position="71"/>
    </location>
</feature>
<name>A0A251YL52_9MICO</name>
<dbReference type="Pfam" id="PF00005">
    <property type="entry name" value="ABC_tran"/>
    <property type="match status" value="1"/>
</dbReference>
<dbReference type="GO" id="GO:0034775">
    <property type="term" value="P:glutathione transmembrane transport"/>
    <property type="evidence" value="ECO:0007669"/>
    <property type="project" value="InterPro"/>
</dbReference>
<dbReference type="InterPro" id="IPR017871">
    <property type="entry name" value="ABC_transporter-like_CS"/>
</dbReference>
<feature type="domain" description="ABC transmembrane type-1" evidence="9">
    <location>
        <begin position="20"/>
        <end position="301"/>
    </location>
</feature>
<proteinExistence type="predicted"/>
<dbReference type="InterPro" id="IPR003593">
    <property type="entry name" value="AAA+_ATPase"/>
</dbReference>
<dbReference type="Gene3D" id="3.40.50.300">
    <property type="entry name" value="P-loop containing nucleotide triphosphate hydrolases"/>
    <property type="match status" value="1"/>
</dbReference>
<dbReference type="SUPFAM" id="SSF90123">
    <property type="entry name" value="ABC transporter transmembrane region"/>
    <property type="match status" value="1"/>
</dbReference>
<evidence type="ECO:0000256" key="7">
    <source>
        <dbReference type="SAM" id="Phobius"/>
    </source>
</evidence>
<reference evidence="10 11" key="1">
    <citation type="submission" date="2016-08" db="EMBL/GenBank/DDBJ databases">
        <title>Genome sequence of Clavibacter michiganensis spp strain CFBP8019.</title>
        <authorList>
            <person name="Thapa S.P."/>
            <person name="Coaker G."/>
            <person name="Jacques M.-A."/>
        </authorList>
    </citation>
    <scope>NUCLEOTIDE SEQUENCE [LARGE SCALE GENOMIC DNA]</scope>
    <source>
        <strain evidence="10">CFBP8019</strain>
    </source>
</reference>
<keyword evidence="5 7" id="KW-1133">Transmembrane helix</keyword>
<dbReference type="PANTHER" id="PTHR24221">
    <property type="entry name" value="ATP-BINDING CASSETTE SUB-FAMILY B"/>
    <property type="match status" value="1"/>
</dbReference>
<keyword evidence="6 7" id="KW-0472">Membrane</keyword>
<keyword evidence="3" id="KW-0547">Nucleotide-binding</keyword>
<keyword evidence="11" id="KW-1185">Reference proteome</keyword>
<dbReference type="Gene3D" id="1.20.1560.10">
    <property type="entry name" value="ABC transporter type 1, transmembrane domain"/>
    <property type="match status" value="1"/>
</dbReference>
<dbReference type="GO" id="GO:0016887">
    <property type="term" value="F:ATP hydrolysis activity"/>
    <property type="evidence" value="ECO:0007669"/>
    <property type="project" value="InterPro"/>
</dbReference>
<evidence type="ECO:0000256" key="6">
    <source>
        <dbReference type="ARBA" id="ARBA00023136"/>
    </source>
</evidence>
<dbReference type="InterPro" id="IPR036640">
    <property type="entry name" value="ABC1_TM_sf"/>
</dbReference>
<dbReference type="EMBL" id="MDJZ01000015">
    <property type="protein sequence ID" value="OUE24972.1"/>
    <property type="molecule type" value="Genomic_DNA"/>
</dbReference>
<dbReference type="PROSITE" id="PS50929">
    <property type="entry name" value="ABC_TM1F"/>
    <property type="match status" value="1"/>
</dbReference>